<evidence type="ECO:0000256" key="1">
    <source>
        <dbReference type="SAM" id="SignalP"/>
    </source>
</evidence>
<dbReference type="EMBL" id="CP053084">
    <property type="protein sequence ID" value="QJR29792.1"/>
    <property type="molecule type" value="Genomic_DNA"/>
</dbReference>
<gene>
    <name evidence="2" type="ORF">HKT17_08740</name>
</gene>
<dbReference type="Proteomes" id="UP000501130">
    <property type="component" value="Chromosome"/>
</dbReference>
<proteinExistence type="predicted"/>
<protein>
    <submittedName>
        <fullName evidence="2">PhnD/SsuA/transferrin family substrate-binding protein</fullName>
    </submittedName>
</protein>
<keyword evidence="3" id="KW-1185">Reference proteome</keyword>
<dbReference type="PANTHER" id="PTHR35841:SF1">
    <property type="entry name" value="PHOSPHONATES-BINDING PERIPLASMIC PROTEIN"/>
    <property type="match status" value="1"/>
</dbReference>
<feature type="signal peptide" evidence="1">
    <location>
        <begin position="1"/>
        <end position="19"/>
    </location>
</feature>
<dbReference type="Gene3D" id="3.40.190.10">
    <property type="entry name" value="Periplasmic binding protein-like II"/>
    <property type="match status" value="2"/>
</dbReference>
<name>A0ABX6N880_9BURK</name>
<organism evidence="2 3">
    <name type="scientific">Limnobacter profundi</name>
    <dbReference type="NCBI Taxonomy" id="2732163"/>
    <lineage>
        <taxon>Bacteria</taxon>
        <taxon>Pseudomonadati</taxon>
        <taxon>Pseudomonadota</taxon>
        <taxon>Betaproteobacteria</taxon>
        <taxon>Burkholderiales</taxon>
        <taxon>Burkholderiaceae</taxon>
        <taxon>Limnobacter</taxon>
    </lineage>
</organism>
<dbReference type="PANTHER" id="PTHR35841">
    <property type="entry name" value="PHOSPHONATES-BINDING PERIPLASMIC PROTEIN"/>
    <property type="match status" value="1"/>
</dbReference>
<evidence type="ECO:0000313" key="2">
    <source>
        <dbReference type="EMBL" id="QJR29792.1"/>
    </source>
</evidence>
<feature type="chain" id="PRO_5046640866" evidence="1">
    <location>
        <begin position="20"/>
        <end position="277"/>
    </location>
</feature>
<dbReference type="Pfam" id="PF12974">
    <property type="entry name" value="Phosphonate-bd"/>
    <property type="match status" value="1"/>
</dbReference>
<reference evidence="2 3" key="1">
    <citation type="submission" date="2020-05" db="EMBL/GenBank/DDBJ databases">
        <title>Compete genome of Limnobacter sp. SAORIC-580.</title>
        <authorList>
            <person name="Song J."/>
            <person name="Cho J.-C."/>
        </authorList>
    </citation>
    <scope>NUCLEOTIDE SEQUENCE [LARGE SCALE GENOMIC DNA]</scope>
    <source>
        <strain evidence="2 3">SAORIC-580</strain>
    </source>
</reference>
<keyword evidence="1" id="KW-0732">Signal</keyword>
<evidence type="ECO:0000313" key="3">
    <source>
        <dbReference type="Proteomes" id="UP000501130"/>
    </source>
</evidence>
<sequence length="277" mass="30697">MLRLLISLCLLMTSLQAQAQQPVYRFSPVNQWDIPKTAAYWNPIIQYVSQQSGVQLELKIGRTSADTTAYVLAQEVEFVFSNHLFSPERDKLGWKVFGRRTGPALQGQIAVLDNSPIRTLEELSKQDMVFAGPEAFIGYRVPQAELMNRGIEVNAVFAGNQNAAFAQLLAGKAKAVGSNSALIDGFTEKQGTKFRVLWTSESYLDLALMASGKVSTKDVRAVTNAFINMHKSKAGALILKQASESVGMDPNSHFLPAYDKDYESYRRFYATAPMAVR</sequence>
<dbReference type="RefSeq" id="WP_171099357.1">
    <property type="nucleotide sequence ID" value="NZ_CP053084.1"/>
</dbReference>
<accession>A0ABX6N880</accession>
<dbReference type="SUPFAM" id="SSF53850">
    <property type="entry name" value="Periplasmic binding protein-like II"/>
    <property type="match status" value="1"/>
</dbReference>